<protein>
    <submittedName>
        <fullName evidence="2">Uncharacterized protein</fullName>
    </submittedName>
</protein>
<dbReference type="HOGENOM" id="CLU_2569290_0_0_11"/>
<keyword evidence="3" id="KW-1185">Reference proteome</keyword>
<dbReference type="AlphaFoldDB" id="A0A066Z0V4"/>
<sequence length="81" mass="8577">MFGDVRPRQRRNRGARGDTTGSARPVVHRCSPPGPGACAGPPGAAVLARHPARQQMHAQWRSGRGEGACPAPLFGEPEEPE</sequence>
<reference evidence="2 3" key="1">
    <citation type="submission" date="2014-05" db="EMBL/GenBank/DDBJ databases">
        <title>Draft Genome Sequence of Kitasatospora cheerisanensis KCTC 2395.</title>
        <authorList>
            <person name="Nam D.H."/>
        </authorList>
    </citation>
    <scope>NUCLEOTIDE SEQUENCE [LARGE SCALE GENOMIC DNA]</scope>
    <source>
        <strain evidence="2 3">KCTC 2395</strain>
    </source>
</reference>
<name>A0A066Z0V4_9ACTN</name>
<accession>A0A066Z0V4</accession>
<proteinExistence type="predicted"/>
<evidence type="ECO:0000313" key="3">
    <source>
        <dbReference type="Proteomes" id="UP000027178"/>
    </source>
</evidence>
<comment type="caution">
    <text evidence="2">The sequence shown here is derived from an EMBL/GenBank/DDBJ whole genome shotgun (WGS) entry which is preliminary data.</text>
</comment>
<dbReference type="EMBL" id="JNBY01000035">
    <property type="protein sequence ID" value="KDN87418.1"/>
    <property type="molecule type" value="Genomic_DNA"/>
</dbReference>
<gene>
    <name evidence="2" type="ORF">KCH_07900</name>
</gene>
<organism evidence="2 3">
    <name type="scientific">Kitasatospora cheerisanensis KCTC 2395</name>
    <dbReference type="NCBI Taxonomy" id="1348663"/>
    <lineage>
        <taxon>Bacteria</taxon>
        <taxon>Bacillati</taxon>
        <taxon>Actinomycetota</taxon>
        <taxon>Actinomycetes</taxon>
        <taxon>Kitasatosporales</taxon>
        <taxon>Streptomycetaceae</taxon>
        <taxon>Kitasatospora</taxon>
    </lineage>
</organism>
<evidence type="ECO:0000313" key="2">
    <source>
        <dbReference type="EMBL" id="KDN87418.1"/>
    </source>
</evidence>
<feature type="region of interest" description="Disordered" evidence="1">
    <location>
        <begin position="57"/>
        <end position="81"/>
    </location>
</feature>
<evidence type="ECO:0000256" key="1">
    <source>
        <dbReference type="SAM" id="MobiDB-lite"/>
    </source>
</evidence>
<feature type="region of interest" description="Disordered" evidence="1">
    <location>
        <begin position="1"/>
        <end position="42"/>
    </location>
</feature>
<dbReference type="Proteomes" id="UP000027178">
    <property type="component" value="Unassembled WGS sequence"/>
</dbReference>